<name>A0A395RXS1_FUSSP</name>
<keyword evidence="1" id="KW-0696">RNA-directed RNA polymerase</keyword>
<dbReference type="GO" id="GO:0031380">
    <property type="term" value="C:nuclear RNA-directed RNA polymerase complex"/>
    <property type="evidence" value="ECO:0007669"/>
    <property type="project" value="TreeGrafter"/>
</dbReference>
<keyword evidence="5" id="KW-1185">Reference proteome</keyword>
<dbReference type="InterPro" id="IPR007855">
    <property type="entry name" value="RDRP"/>
</dbReference>
<dbReference type="STRING" id="5514.A0A395RXS1"/>
<comment type="catalytic activity">
    <reaction evidence="1">
        <text>RNA(n) + a ribonucleoside 5'-triphosphate = RNA(n+1) + diphosphate</text>
        <dbReference type="Rhea" id="RHEA:21248"/>
        <dbReference type="Rhea" id="RHEA-COMP:14527"/>
        <dbReference type="Rhea" id="RHEA-COMP:17342"/>
        <dbReference type="ChEBI" id="CHEBI:33019"/>
        <dbReference type="ChEBI" id="CHEBI:61557"/>
        <dbReference type="ChEBI" id="CHEBI:140395"/>
        <dbReference type="EC" id="2.7.7.48"/>
    </reaction>
</comment>
<sequence length="1040" mass="119097">MLSYSEPVPRRDMVDSLPVRMCRPRPGPGAESSVGRHSAYRTTNQATNITRQFDRSLSQSDLGFLSMESINPTPTEFRKLMFEAMICDDGYSTKSSIHDDESDGSEYSVSSSLADAMSQVWNSNDSSQQYRVPRKQPDAVSDQSIQTKDHNVLPYSVLMGNLATIWPTCPPEMDHAPQIVKWEMHRIAHHCSVTLENTSVQYTPAWEDQTVFRDAVKEMPCFKGKAFPEPCDAQVWQKGFNDSFQPREAVIFKALLHLDLKAGVVSLDFENPTLDKSCRLRRKFASDRFVDLRLLIKNRPAADNLEQALARWLVNSRHMFLSREWAAFFIDDVEIKNTNKATEQGFTEEQQVILFAERGVDIEPYLVDERSTTGNVMNDGIGRVSLALMRKVQNALQLDYLPAAIQGRIGSAKGVWVLDIGTRPSEIWLETYESQRKWNCDWKDPEHRTLEVLSQSSGLETANLNHQFISILESQSIDRRNTRAAIVKHMKINLQTRLDRAKEAMKQPELFRKWIHETSYANYGGRNESWFVGGLPKNWAEQMSFLSDGGFEPLQLRYLHKLTIDHMKSQWKNTEDKMRIEISQSTWALMVVDFQGVLGPDEVQLCFSSPFNDGFEQRYDLEGFDVVVARCPAHLPSDIQKVKAVFKPELRHLKDVVVFPFTGQEPLAGKLSGGDYDGDRAWICWDSDIVDNFRNAEVPQKPSFNGYFEANNHTVESLILKHGKSHYLDYLLEEAFTFHLAPKLVGLCTNYKERLAYDKNSIEYPSVINMSWLLSALVDQPKSGFTFNNKILQRFQKEYCEGLVYLKQPAYKNGTIGRISEPCHIFDFLKYKMQDIIHQGLSDLRQYRSSQNGDGGTLDVPTFDNDLASYWNEFEAEAMTLIHQQESDPNWLSDMQSNLKNDIERCYSYWVEVTSGPDGKANYLAKVASVHEIWVSISPQIAKRSAVAEAVIWVLTRPSTHSPQLGTWQLLKASLTFKLYHKTHKFLWWIAGRQLQFIKSSKARVPIPVTPKTYKVLRPDGKRIHQSCVNEDRMVAEVNC</sequence>
<keyword evidence="1" id="KW-0808">Transferase</keyword>
<dbReference type="AlphaFoldDB" id="A0A395RXS1"/>
<dbReference type="PANTHER" id="PTHR23079">
    <property type="entry name" value="RNA-DEPENDENT RNA POLYMERASE"/>
    <property type="match status" value="1"/>
</dbReference>
<gene>
    <name evidence="4" type="ORF">FSPOR_7572</name>
</gene>
<evidence type="ECO:0000259" key="3">
    <source>
        <dbReference type="Pfam" id="PF05183"/>
    </source>
</evidence>
<evidence type="ECO:0000256" key="1">
    <source>
        <dbReference type="RuleBase" id="RU363098"/>
    </source>
</evidence>
<dbReference type="InterPro" id="IPR057596">
    <property type="entry name" value="RDRP_core"/>
</dbReference>
<comment type="caution">
    <text evidence="4">The sequence shown here is derived from an EMBL/GenBank/DDBJ whole genome shotgun (WGS) entry which is preliminary data.</text>
</comment>
<evidence type="ECO:0000313" key="4">
    <source>
        <dbReference type="EMBL" id="RGP64958.1"/>
    </source>
</evidence>
<protein>
    <recommendedName>
        <fullName evidence="1">RNA-dependent RNA polymerase</fullName>
        <ecNumber evidence="1">2.7.7.48</ecNumber>
    </recommendedName>
</protein>
<organism evidence="4 5">
    <name type="scientific">Fusarium sporotrichioides</name>
    <dbReference type="NCBI Taxonomy" id="5514"/>
    <lineage>
        <taxon>Eukaryota</taxon>
        <taxon>Fungi</taxon>
        <taxon>Dikarya</taxon>
        <taxon>Ascomycota</taxon>
        <taxon>Pezizomycotina</taxon>
        <taxon>Sordariomycetes</taxon>
        <taxon>Hypocreomycetidae</taxon>
        <taxon>Hypocreales</taxon>
        <taxon>Nectriaceae</taxon>
        <taxon>Fusarium</taxon>
    </lineage>
</organism>
<feature type="region of interest" description="Disordered" evidence="2">
    <location>
        <begin position="18"/>
        <end position="46"/>
    </location>
</feature>
<accession>A0A395RXS1</accession>
<dbReference type="Pfam" id="PF05183">
    <property type="entry name" value="RdRP"/>
    <property type="match status" value="1"/>
</dbReference>
<evidence type="ECO:0000256" key="2">
    <source>
        <dbReference type="SAM" id="MobiDB-lite"/>
    </source>
</evidence>
<dbReference type="Gene3D" id="1.10.8.790">
    <property type="entry name" value="RNA-dependent RNA polymerase, slab domain, helical subdomain-like"/>
    <property type="match status" value="1"/>
</dbReference>
<dbReference type="GO" id="GO:0003723">
    <property type="term" value="F:RNA binding"/>
    <property type="evidence" value="ECO:0007669"/>
    <property type="project" value="UniProtKB-KW"/>
</dbReference>
<dbReference type="GO" id="GO:0030422">
    <property type="term" value="P:siRNA processing"/>
    <property type="evidence" value="ECO:0007669"/>
    <property type="project" value="TreeGrafter"/>
</dbReference>
<evidence type="ECO:0000313" key="5">
    <source>
        <dbReference type="Proteomes" id="UP000266152"/>
    </source>
</evidence>
<dbReference type="Proteomes" id="UP000266152">
    <property type="component" value="Unassembled WGS sequence"/>
</dbReference>
<feature type="region of interest" description="Disordered" evidence="2">
    <location>
        <begin position="124"/>
        <end position="145"/>
    </location>
</feature>
<dbReference type="EMBL" id="PXOF01000108">
    <property type="protein sequence ID" value="RGP64958.1"/>
    <property type="molecule type" value="Genomic_DNA"/>
</dbReference>
<keyword evidence="1" id="KW-0694">RNA-binding</keyword>
<comment type="similarity">
    <text evidence="1">Belongs to the RdRP family.</text>
</comment>
<keyword evidence="1" id="KW-0548">Nucleotidyltransferase</keyword>
<feature type="domain" description="RDRP core" evidence="3">
    <location>
        <begin position="342"/>
        <end position="829"/>
    </location>
</feature>
<proteinExistence type="inferred from homology"/>
<dbReference type="EC" id="2.7.7.48" evidence="1"/>
<dbReference type="PANTHER" id="PTHR23079:SF14">
    <property type="entry name" value="RNA-DEPENDENT RNA POLYMERASE"/>
    <property type="match status" value="1"/>
</dbReference>
<reference evidence="4 5" key="1">
    <citation type="journal article" date="2018" name="PLoS Pathog.">
        <title>Evolution of structural diversity of trichothecenes, a family of toxins produced by plant pathogenic and entomopathogenic fungi.</title>
        <authorList>
            <person name="Proctor R.H."/>
            <person name="McCormick S.P."/>
            <person name="Kim H.S."/>
            <person name="Cardoza R.E."/>
            <person name="Stanley A.M."/>
            <person name="Lindo L."/>
            <person name="Kelly A."/>
            <person name="Brown D.W."/>
            <person name="Lee T."/>
            <person name="Vaughan M.M."/>
            <person name="Alexander N.J."/>
            <person name="Busman M."/>
            <person name="Gutierrez S."/>
        </authorList>
    </citation>
    <scope>NUCLEOTIDE SEQUENCE [LARGE SCALE GENOMIC DNA]</scope>
    <source>
        <strain evidence="4 5">NRRL 3299</strain>
    </source>
</reference>
<dbReference type="GO" id="GO:0003968">
    <property type="term" value="F:RNA-directed RNA polymerase activity"/>
    <property type="evidence" value="ECO:0007669"/>
    <property type="project" value="UniProtKB-KW"/>
</dbReference>